<dbReference type="EMBL" id="JAVFKD010000014">
    <property type="protein sequence ID" value="KAK5990207.1"/>
    <property type="molecule type" value="Genomic_DNA"/>
</dbReference>
<dbReference type="Proteomes" id="UP001338125">
    <property type="component" value="Unassembled WGS sequence"/>
</dbReference>
<feature type="compositionally biased region" description="Polar residues" evidence="1">
    <location>
        <begin position="223"/>
        <end position="235"/>
    </location>
</feature>
<evidence type="ECO:0000313" key="3">
    <source>
        <dbReference type="Proteomes" id="UP001338125"/>
    </source>
</evidence>
<feature type="compositionally biased region" description="Low complexity" evidence="1">
    <location>
        <begin position="16"/>
        <end position="41"/>
    </location>
</feature>
<proteinExistence type="predicted"/>
<name>A0ABR0SDF6_9HYPO</name>
<accession>A0ABR0SDF6</accession>
<keyword evidence="3" id="KW-1185">Reference proteome</keyword>
<comment type="caution">
    <text evidence="2">The sequence shown here is derived from an EMBL/GenBank/DDBJ whole genome shotgun (WGS) entry which is preliminary data.</text>
</comment>
<protein>
    <submittedName>
        <fullName evidence="2">Uncharacterized protein</fullName>
    </submittedName>
</protein>
<feature type="compositionally biased region" description="Low complexity" evidence="1">
    <location>
        <begin position="66"/>
        <end position="79"/>
    </location>
</feature>
<feature type="region of interest" description="Disordered" evidence="1">
    <location>
        <begin position="481"/>
        <end position="504"/>
    </location>
</feature>
<reference evidence="2 3" key="1">
    <citation type="submission" date="2024-01" db="EMBL/GenBank/DDBJ databases">
        <title>Complete genome of Cladobotryum mycophilum ATHUM6906.</title>
        <authorList>
            <person name="Christinaki A.C."/>
            <person name="Myridakis A.I."/>
            <person name="Kouvelis V.N."/>
        </authorList>
    </citation>
    <scope>NUCLEOTIDE SEQUENCE [LARGE SCALE GENOMIC DNA]</scope>
    <source>
        <strain evidence="2 3">ATHUM6906</strain>
    </source>
</reference>
<sequence>MSSSIARPRPVRSKPAVAPTTTITTRSATRAAAAAAAAAAAESKPQPRTASPSTGVPLKPHARTVSEASSSSSSSRASATVKPPTRAVSSSFGRSTPTTRQATAPEEGVQSVSSVHYINQAPRHCPSEVVRRSGIGSAAHDQANSHTHTFEELRHKREYLSSIVDSLAGEIRIKCSDGSAPRTLHRRTVSVDKAATTQPPRPPSTTSTTSSTPTAAQPRVRSAFSTVQQHYSSAKSLAPKPPASSHLAPPTPSRLPPNVTASAEISKLQAELLQLYLLHRDATTVNDQWKESAKKKLGEQFLKLCEENREVAERERVDVERQNVLALRRWGTDGRLEDKIQSLEAIITGVWSLSDPDGRYARIVRQFEHWIDTVTEVEEARKREDGLLLQGQDTLFIGELDETWKDECEGLIRRLTDWKKQLNGIGLVPNHDDDDDAEDEKSSLTRMLDGSRNLIDDTLAELTMMEQIEHDALTKEKEWIQRMNRDDEDEDDDTPRARAAWRVM</sequence>
<gene>
    <name evidence="2" type="ORF">PT974_08473</name>
</gene>
<feature type="compositionally biased region" description="Low complexity" evidence="1">
    <location>
        <begin position="194"/>
        <end position="219"/>
    </location>
</feature>
<feature type="compositionally biased region" description="Polar residues" evidence="1">
    <location>
        <begin position="87"/>
        <end position="102"/>
    </location>
</feature>
<organism evidence="2 3">
    <name type="scientific">Cladobotryum mycophilum</name>
    <dbReference type="NCBI Taxonomy" id="491253"/>
    <lineage>
        <taxon>Eukaryota</taxon>
        <taxon>Fungi</taxon>
        <taxon>Dikarya</taxon>
        <taxon>Ascomycota</taxon>
        <taxon>Pezizomycotina</taxon>
        <taxon>Sordariomycetes</taxon>
        <taxon>Hypocreomycetidae</taxon>
        <taxon>Hypocreales</taxon>
        <taxon>Hypocreaceae</taxon>
        <taxon>Cladobotryum</taxon>
    </lineage>
</organism>
<feature type="region of interest" description="Disordered" evidence="1">
    <location>
        <begin position="184"/>
        <end position="258"/>
    </location>
</feature>
<evidence type="ECO:0000256" key="1">
    <source>
        <dbReference type="SAM" id="MobiDB-lite"/>
    </source>
</evidence>
<evidence type="ECO:0000313" key="2">
    <source>
        <dbReference type="EMBL" id="KAK5990207.1"/>
    </source>
</evidence>
<feature type="region of interest" description="Disordered" evidence="1">
    <location>
        <begin position="1"/>
        <end position="127"/>
    </location>
</feature>